<evidence type="ECO:0000259" key="5">
    <source>
        <dbReference type="Pfam" id="PF07701"/>
    </source>
</evidence>
<reference evidence="7" key="1">
    <citation type="submission" date="2024-02" db="UniProtKB">
        <authorList>
            <consortium name="WormBaseParasite"/>
        </authorList>
    </citation>
    <scope>IDENTIFICATION</scope>
</reference>
<dbReference type="GO" id="GO:0020037">
    <property type="term" value="F:heme binding"/>
    <property type="evidence" value="ECO:0007669"/>
    <property type="project" value="InterPro"/>
</dbReference>
<dbReference type="InterPro" id="IPR038158">
    <property type="entry name" value="H-NOX_domain_sf"/>
</dbReference>
<feature type="domain" description="Haem NO binding associated" evidence="5">
    <location>
        <begin position="161"/>
        <end position="190"/>
    </location>
</feature>
<organism evidence="6 7">
    <name type="scientific">Mesorhabditis belari</name>
    <dbReference type="NCBI Taxonomy" id="2138241"/>
    <lineage>
        <taxon>Eukaryota</taxon>
        <taxon>Metazoa</taxon>
        <taxon>Ecdysozoa</taxon>
        <taxon>Nematoda</taxon>
        <taxon>Chromadorea</taxon>
        <taxon>Rhabditida</taxon>
        <taxon>Rhabditina</taxon>
        <taxon>Rhabditomorpha</taxon>
        <taxon>Rhabditoidea</taxon>
        <taxon>Rhabditidae</taxon>
        <taxon>Mesorhabditinae</taxon>
        <taxon>Mesorhabditis</taxon>
    </lineage>
</organism>
<dbReference type="Pfam" id="PF07701">
    <property type="entry name" value="HNOBA"/>
    <property type="match status" value="1"/>
</dbReference>
<accession>A0AAF3JBC3</accession>
<evidence type="ECO:0000259" key="4">
    <source>
        <dbReference type="Pfam" id="PF07700"/>
    </source>
</evidence>
<dbReference type="PANTHER" id="PTHR45655">
    <property type="entry name" value="GUANYLATE CYCLASE SOLUBLE SUBUNIT BETA-2"/>
    <property type="match status" value="1"/>
</dbReference>
<evidence type="ECO:0000256" key="2">
    <source>
        <dbReference type="ARBA" id="ARBA00022741"/>
    </source>
</evidence>
<proteinExistence type="predicted"/>
<evidence type="ECO:0000256" key="3">
    <source>
        <dbReference type="ARBA" id="ARBA00023293"/>
    </source>
</evidence>
<dbReference type="GO" id="GO:0008074">
    <property type="term" value="C:guanylate cyclase complex, soluble"/>
    <property type="evidence" value="ECO:0007669"/>
    <property type="project" value="TreeGrafter"/>
</dbReference>
<dbReference type="PANTHER" id="PTHR45655:SF16">
    <property type="entry name" value="SOLUBLE GUANYLATE CYCLASE GCY-36"/>
    <property type="match status" value="1"/>
</dbReference>
<dbReference type="InterPro" id="IPR042463">
    <property type="entry name" value="HNOB_dom_associated_sf"/>
</dbReference>
<keyword evidence="2" id="KW-0547">Nucleotide-binding</keyword>
<dbReference type="AlphaFoldDB" id="A0AAF3JBC3"/>
<name>A0AAF3JBC3_9BILA</name>
<dbReference type="GO" id="GO:0000166">
    <property type="term" value="F:nucleotide binding"/>
    <property type="evidence" value="ECO:0007669"/>
    <property type="project" value="UniProtKB-KW"/>
</dbReference>
<keyword evidence="3" id="KW-0141">cGMP biosynthesis</keyword>
<dbReference type="GO" id="GO:0019934">
    <property type="term" value="P:cGMP-mediated signaling"/>
    <property type="evidence" value="ECO:0007669"/>
    <property type="project" value="TreeGrafter"/>
</dbReference>
<dbReference type="Gene3D" id="3.30.450.260">
    <property type="entry name" value="Haem NO binding associated domain"/>
    <property type="match status" value="1"/>
</dbReference>
<feature type="domain" description="Heme NO-binding" evidence="4">
    <location>
        <begin position="2"/>
        <end position="106"/>
    </location>
</feature>
<protein>
    <recommendedName>
        <fullName evidence="1">guanylate cyclase</fullName>
        <ecNumber evidence="1">4.6.1.2</ecNumber>
    </recommendedName>
</protein>
<dbReference type="WBParaSite" id="MBELARI_LOCUS807">
    <property type="protein sequence ID" value="MBELARI_LOCUS807"/>
    <property type="gene ID" value="MBELARI_LOCUS807"/>
</dbReference>
<dbReference type="GO" id="GO:0070482">
    <property type="term" value="P:response to oxygen levels"/>
    <property type="evidence" value="ECO:0007669"/>
    <property type="project" value="TreeGrafter"/>
</dbReference>
<dbReference type="Proteomes" id="UP000887575">
    <property type="component" value="Unassembled WGS sequence"/>
</dbReference>
<dbReference type="EC" id="4.6.1.2" evidence="1"/>
<evidence type="ECO:0000313" key="7">
    <source>
        <dbReference type="WBParaSite" id="MBELARI_LOCUS807"/>
    </source>
</evidence>
<sequence length="190" mass="21837">MSREQVWELYGAFLIEYTMEIGWDELMRAMSPNLKGFLDNLDSLHYFIDHVVYKANLRGPSFRCEENTDGSITLHYYTGRPGLYPIVKGVLREAAKRVFNIDISLSITGRTQRSVHMSTGEKIEEHVIFLIKTIEKEGSPTTDLIGTTGRMSPIGRDFKLRLSQRDFINAFPYHVVVDQDCKVMQVGREL</sequence>
<dbReference type="InterPro" id="IPR011644">
    <property type="entry name" value="Heme_NO-bd"/>
</dbReference>
<dbReference type="InterPro" id="IPR011645">
    <property type="entry name" value="HNOB_dom_associated"/>
</dbReference>
<evidence type="ECO:0000313" key="6">
    <source>
        <dbReference type="Proteomes" id="UP000887575"/>
    </source>
</evidence>
<evidence type="ECO:0000256" key="1">
    <source>
        <dbReference type="ARBA" id="ARBA00012202"/>
    </source>
</evidence>
<dbReference type="Pfam" id="PF07700">
    <property type="entry name" value="HNOB"/>
    <property type="match status" value="1"/>
</dbReference>
<keyword evidence="6" id="KW-1185">Reference proteome</keyword>
<dbReference type="GO" id="GO:0004383">
    <property type="term" value="F:guanylate cyclase activity"/>
    <property type="evidence" value="ECO:0007669"/>
    <property type="project" value="UniProtKB-EC"/>
</dbReference>
<dbReference type="Gene3D" id="3.90.1520.10">
    <property type="entry name" value="H-NOX domain"/>
    <property type="match status" value="1"/>
</dbReference>
<dbReference type="SUPFAM" id="SSF111126">
    <property type="entry name" value="Ligand-binding domain in the NO signalling and Golgi transport"/>
    <property type="match status" value="1"/>
</dbReference>
<dbReference type="InterPro" id="IPR024096">
    <property type="entry name" value="NO_sig/Golgi_transp_ligand-bd"/>
</dbReference>